<sequence>MKQLLDDLGGTLLDLVCGDPGAAAQLGSVVIHDPHDELRPPPGAVVLGVGVRDPDEIGGLLRRLAQDAAAALVIRAPVPVTDAVRGRR</sequence>
<organism evidence="1 2">
    <name type="scientific">Actinomadura alba</name>
    <dbReference type="NCBI Taxonomy" id="406431"/>
    <lineage>
        <taxon>Bacteria</taxon>
        <taxon>Bacillati</taxon>
        <taxon>Actinomycetota</taxon>
        <taxon>Actinomycetes</taxon>
        <taxon>Streptosporangiales</taxon>
        <taxon>Thermomonosporaceae</taxon>
        <taxon>Actinomadura</taxon>
    </lineage>
</organism>
<name>A0ABR7LRH6_9ACTN</name>
<dbReference type="Proteomes" id="UP000805614">
    <property type="component" value="Unassembled WGS sequence"/>
</dbReference>
<accession>A0ABR7LRH6</accession>
<evidence type="ECO:0000313" key="1">
    <source>
        <dbReference type="EMBL" id="MBC6467355.1"/>
    </source>
</evidence>
<gene>
    <name evidence="1" type="ORF">HKK74_17910</name>
</gene>
<comment type="caution">
    <text evidence="1">The sequence shown here is derived from an EMBL/GenBank/DDBJ whole genome shotgun (WGS) entry which is preliminary data.</text>
</comment>
<proteinExistence type="predicted"/>
<protein>
    <recommendedName>
        <fullName evidence="3">PucR family transcriptional regulator</fullName>
    </recommendedName>
</protein>
<dbReference type="EMBL" id="JABVEC010000012">
    <property type="protein sequence ID" value="MBC6467355.1"/>
    <property type="molecule type" value="Genomic_DNA"/>
</dbReference>
<evidence type="ECO:0000313" key="2">
    <source>
        <dbReference type="Proteomes" id="UP000805614"/>
    </source>
</evidence>
<dbReference type="RefSeq" id="WP_187244358.1">
    <property type="nucleotide sequence ID" value="NZ_BAAAOK010000005.1"/>
</dbReference>
<evidence type="ECO:0008006" key="3">
    <source>
        <dbReference type="Google" id="ProtNLM"/>
    </source>
</evidence>
<reference evidence="1 2" key="1">
    <citation type="submission" date="2020-06" db="EMBL/GenBank/DDBJ databases">
        <title>Actinomadura xiongansis sp. nov., isolated from soil of Baiyangdian.</title>
        <authorList>
            <person name="Zhang X."/>
        </authorList>
    </citation>
    <scope>NUCLEOTIDE SEQUENCE [LARGE SCALE GENOMIC DNA]</scope>
    <source>
        <strain evidence="1 2">HBUM206468</strain>
    </source>
</reference>
<keyword evidence="2" id="KW-1185">Reference proteome</keyword>